<keyword evidence="6" id="KW-0812">Transmembrane</keyword>
<dbReference type="KEGG" id="sfj:SAMEA4384070_1772"/>
<dbReference type="GO" id="GO:0043709">
    <property type="term" value="P:cell adhesion involved in single-species biofilm formation"/>
    <property type="evidence" value="ECO:0007669"/>
    <property type="project" value="TreeGrafter"/>
</dbReference>
<comment type="catalytic activity">
    <reaction evidence="4">
        <text>2 GTP = 3',3'-c-di-GMP + 2 diphosphate</text>
        <dbReference type="Rhea" id="RHEA:24898"/>
        <dbReference type="ChEBI" id="CHEBI:33019"/>
        <dbReference type="ChEBI" id="CHEBI:37565"/>
        <dbReference type="ChEBI" id="CHEBI:58805"/>
        <dbReference type="EC" id="2.7.7.65"/>
    </reaction>
</comment>
<dbReference type="AlphaFoldDB" id="A0A240BS41"/>
<organism evidence="8 9">
    <name type="scientific">Serratia ficaria</name>
    <dbReference type="NCBI Taxonomy" id="61651"/>
    <lineage>
        <taxon>Bacteria</taxon>
        <taxon>Pseudomonadati</taxon>
        <taxon>Pseudomonadota</taxon>
        <taxon>Gammaproteobacteria</taxon>
        <taxon>Enterobacterales</taxon>
        <taxon>Yersiniaceae</taxon>
        <taxon>Serratia</taxon>
    </lineage>
</organism>
<comment type="cofactor">
    <cofactor evidence="1">
        <name>Mg(2+)</name>
        <dbReference type="ChEBI" id="CHEBI:18420"/>
    </cofactor>
</comment>
<accession>A0A240BS41</accession>
<name>A0A240BS41_SERFI</name>
<feature type="coiled-coil region" evidence="5">
    <location>
        <begin position="375"/>
        <end position="402"/>
    </location>
</feature>
<evidence type="ECO:0000256" key="1">
    <source>
        <dbReference type="ARBA" id="ARBA00001946"/>
    </source>
</evidence>
<dbReference type="PROSITE" id="PS50887">
    <property type="entry name" value="GGDEF"/>
    <property type="match status" value="1"/>
</dbReference>
<dbReference type="InterPro" id="IPR050469">
    <property type="entry name" value="Diguanylate_Cyclase"/>
</dbReference>
<protein>
    <recommendedName>
        <fullName evidence="3">diguanylate cyclase</fullName>
        <ecNumber evidence="3">2.7.7.65</ecNumber>
    </recommendedName>
</protein>
<dbReference type="EC" id="2.7.7.65" evidence="3"/>
<dbReference type="NCBIfam" id="TIGR00254">
    <property type="entry name" value="GGDEF"/>
    <property type="match status" value="1"/>
</dbReference>
<gene>
    <name evidence="8" type="primary">pleD</name>
    <name evidence="8" type="ORF">SAMEA4384070_01772</name>
</gene>
<evidence type="ECO:0000256" key="6">
    <source>
        <dbReference type="SAM" id="Phobius"/>
    </source>
</evidence>
<dbReference type="GO" id="GO:0005886">
    <property type="term" value="C:plasma membrane"/>
    <property type="evidence" value="ECO:0007669"/>
    <property type="project" value="TreeGrafter"/>
</dbReference>
<keyword evidence="9" id="KW-1185">Reference proteome</keyword>
<dbReference type="PANTHER" id="PTHR45138">
    <property type="entry name" value="REGULATORY COMPONENTS OF SENSORY TRANSDUCTION SYSTEM"/>
    <property type="match status" value="1"/>
</dbReference>
<dbReference type="CDD" id="cd01949">
    <property type="entry name" value="GGDEF"/>
    <property type="match status" value="1"/>
</dbReference>
<dbReference type="InterPro" id="IPR000160">
    <property type="entry name" value="GGDEF_dom"/>
</dbReference>
<dbReference type="GO" id="GO:1902201">
    <property type="term" value="P:negative regulation of bacterial-type flagellum-dependent cell motility"/>
    <property type="evidence" value="ECO:0007669"/>
    <property type="project" value="TreeGrafter"/>
</dbReference>
<evidence type="ECO:0000259" key="7">
    <source>
        <dbReference type="PROSITE" id="PS50887"/>
    </source>
</evidence>
<dbReference type="GO" id="GO:0052621">
    <property type="term" value="F:diguanylate cyclase activity"/>
    <property type="evidence" value="ECO:0007669"/>
    <property type="project" value="UniProtKB-EC"/>
</dbReference>
<feature type="transmembrane region" description="Helical" evidence="6">
    <location>
        <begin position="9"/>
        <end position="27"/>
    </location>
</feature>
<reference evidence="8 9" key="1">
    <citation type="submission" date="2017-06" db="EMBL/GenBank/DDBJ databases">
        <authorList>
            <consortium name="Pathogen Informatics"/>
        </authorList>
    </citation>
    <scope>NUCLEOTIDE SEQUENCE [LARGE SCALE GENOMIC DNA]</scope>
    <source>
        <strain evidence="8 9">NCTC12148</strain>
    </source>
</reference>
<dbReference type="PANTHER" id="PTHR45138:SF24">
    <property type="entry name" value="DIGUANYLATE CYCLASE DGCC-RELATED"/>
    <property type="match status" value="1"/>
</dbReference>
<dbReference type="STRING" id="1411141.GCA_001590885_02979"/>
<evidence type="ECO:0000256" key="3">
    <source>
        <dbReference type="ARBA" id="ARBA00012528"/>
    </source>
</evidence>
<sequence>MFGDMKVKYFIYFFTFCLMSSFAIFIADELLEAHADYRENQLALYKINRAKEISEAFQASLQAHRLKRLSLINPQITRAQCQAADRLARDKIALIRPHLETWVSQQLGVRQKIAALSMIGLMEQLLDNDNLQLSQVNDANANLFNINSAYYISQTSKSYYRYTYDTRMLDTDSFMFLEAIRLNNRLNMSLTELTDQIIDVNRNPQDRKDAYLKSIQLTGVLNALSTRLIFMKISYDDAQTTRLVNMLLELVSKDRLAQITGGLYTAIDTHTDYPIDFIERYVDELSALSQRLYQRSYEMEIAAAQHQIYDSQTAIDGMISLGCLITLLILLPSLVFCSNINRWLTKTHNNIARLARGNMNIDRNEVFYSQELIAISDAIQQLRQYQLDKVSLESEKQLLIKELEASSFLDPLTNIYNRRKFFLECELLASGSYPLAFCLIDIDNFKSLNDSYGHDVGDQVLVAFGRLLQQAFRASDIFCRYGGEEFAVILGNCTLENARNIMEQLRQRTHRLSLTLANGQQVRFTTSCGIAQVNAFSTLQGAIKRADEALYFCKRNGKNRVSVHTLSGFI</sequence>
<evidence type="ECO:0000256" key="2">
    <source>
        <dbReference type="ARBA" id="ARBA00004665"/>
    </source>
</evidence>
<dbReference type="Proteomes" id="UP000215134">
    <property type="component" value="Chromosome 1"/>
</dbReference>
<evidence type="ECO:0000256" key="5">
    <source>
        <dbReference type="SAM" id="Coils"/>
    </source>
</evidence>
<dbReference type="FunFam" id="3.30.70.270:FF:000001">
    <property type="entry name" value="Diguanylate cyclase domain protein"/>
    <property type="match status" value="1"/>
</dbReference>
<proteinExistence type="predicted"/>
<dbReference type="EMBL" id="LT906479">
    <property type="protein sequence ID" value="SNV98524.1"/>
    <property type="molecule type" value="Genomic_DNA"/>
</dbReference>
<evidence type="ECO:0000256" key="4">
    <source>
        <dbReference type="ARBA" id="ARBA00034247"/>
    </source>
</evidence>
<feature type="domain" description="GGDEF" evidence="7">
    <location>
        <begin position="433"/>
        <end position="566"/>
    </location>
</feature>
<dbReference type="SUPFAM" id="SSF55073">
    <property type="entry name" value="Nucleotide cyclase"/>
    <property type="match status" value="1"/>
</dbReference>
<comment type="pathway">
    <text evidence="2">Purine metabolism; 3',5'-cyclic di-GMP biosynthesis.</text>
</comment>
<dbReference type="InterPro" id="IPR029787">
    <property type="entry name" value="Nucleotide_cyclase"/>
</dbReference>
<dbReference type="Pfam" id="PF00990">
    <property type="entry name" value="GGDEF"/>
    <property type="match status" value="1"/>
</dbReference>
<keyword evidence="6" id="KW-0472">Membrane</keyword>
<keyword evidence="5" id="KW-0175">Coiled coil</keyword>
<keyword evidence="6" id="KW-1133">Transmembrane helix</keyword>
<dbReference type="InterPro" id="IPR043128">
    <property type="entry name" value="Rev_trsase/Diguanyl_cyclase"/>
</dbReference>
<dbReference type="SMART" id="SM00267">
    <property type="entry name" value="GGDEF"/>
    <property type="match status" value="1"/>
</dbReference>
<evidence type="ECO:0000313" key="9">
    <source>
        <dbReference type="Proteomes" id="UP000215134"/>
    </source>
</evidence>
<dbReference type="Gene3D" id="3.30.70.270">
    <property type="match status" value="1"/>
</dbReference>
<evidence type="ECO:0000313" key="8">
    <source>
        <dbReference type="EMBL" id="SNV98524.1"/>
    </source>
</evidence>